<evidence type="ECO:0000259" key="9">
    <source>
        <dbReference type="PROSITE" id="PS51194"/>
    </source>
</evidence>
<organism evidence="10 11">
    <name type="scientific">Meloidogyne graminicola</name>
    <dbReference type="NCBI Taxonomy" id="189291"/>
    <lineage>
        <taxon>Eukaryota</taxon>
        <taxon>Metazoa</taxon>
        <taxon>Ecdysozoa</taxon>
        <taxon>Nematoda</taxon>
        <taxon>Chromadorea</taxon>
        <taxon>Rhabditida</taxon>
        <taxon>Tylenchina</taxon>
        <taxon>Tylenchomorpha</taxon>
        <taxon>Tylenchoidea</taxon>
        <taxon>Meloidogynidae</taxon>
        <taxon>Meloidogyninae</taxon>
        <taxon>Meloidogyne</taxon>
    </lineage>
</organism>
<evidence type="ECO:0000259" key="8">
    <source>
        <dbReference type="PROSITE" id="PS51192"/>
    </source>
</evidence>
<dbReference type="GO" id="GO:0005730">
    <property type="term" value="C:nucleolus"/>
    <property type="evidence" value="ECO:0007669"/>
    <property type="project" value="TreeGrafter"/>
</dbReference>
<keyword evidence="3" id="KW-0378">Hydrolase</keyword>
<keyword evidence="5" id="KW-0067">ATP-binding</keyword>
<keyword evidence="4" id="KW-0347">Helicase</keyword>
<feature type="domain" description="Helicase C-terminal" evidence="9">
    <location>
        <begin position="202"/>
        <end position="388"/>
    </location>
</feature>
<dbReference type="PANTHER" id="PTHR18934:SF118">
    <property type="entry name" value="ATP-DEPENDENT RNA HELICASE DHX33"/>
    <property type="match status" value="1"/>
</dbReference>
<reference evidence="10" key="1">
    <citation type="journal article" date="2020" name="Ecol. Evol.">
        <title>Genome structure and content of the rice root-knot nematode (Meloidogyne graminicola).</title>
        <authorList>
            <person name="Phan N.T."/>
            <person name="Danchin E.G.J."/>
            <person name="Klopp C."/>
            <person name="Perfus-Barbeoch L."/>
            <person name="Kozlowski D.K."/>
            <person name="Koutsovoulos G.D."/>
            <person name="Lopez-Roques C."/>
            <person name="Bouchez O."/>
            <person name="Zahm M."/>
            <person name="Besnard G."/>
            <person name="Bellafiore S."/>
        </authorList>
    </citation>
    <scope>NUCLEOTIDE SEQUENCE</scope>
    <source>
        <strain evidence="10">VN-18</strain>
    </source>
</reference>
<evidence type="ECO:0000256" key="1">
    <source>
        <dbReference type="ARBA" id="ARBA00012552"/>
    </source>
</evidence>
<dbReference type="InterPro" id="IPR011545">
    <property type="entry name" value="DEAD/DEAH_box_helicase_dom"/>
</dbReference>
<dbReference type="SMART" id="SM00487">
    <property type="entry name" value="DEXDc"/>
    <property type="match status" value="1"/>
</dbReference>
<dbReference type="PROSITE" id="PS51192">
    <property type="entry name" value="HELICASE_ATP_BIND_1"/>
    <property type="match status" value="1"/>
</dbReference>
<keyword evidence="7" id="KW-0175">Coiled coil</keyword>
<evidence type="ECO:0000256" key="2">
    <source>
        <dbReference type="ARBA" id="ARBA00022741"/>
    </source>
</evidence>
<dbReference type="GO" id="GO:0005524">
    <property type="term" value="F:ATP binding"/>
    <property type="evidence" value="ECO:0007669"/>
    <property type="project" value="UniProtKB-KW"/>
</dbReference>
<dbReference type="GO" id="GO:0003725">
    <property type="term" value="F:double-stranded RNA binding"/>
    <property type="evidence" value="ECO:0007669"/>
    <property type="project" value="TreeGrafter"/>
</dbReference>
<dbReference type="InterPro" id="IPR011709">
    <property type="entry name" value="DEAD-box_helicase_OB_fold"/>
</dbReference>
<evidence type="ECO:0000313" key="11">
    <source>
        <dbReference type="Proteomes" id="UP000605970"/>
    </source>
</evidence>
<dbReference type="InterPro" id="IPR014001">
    <property type="entry name" value="Helicase_ATP-bd"/>
</dbReference>
<dbReference type="SMART" id="SM00847">
    <property type="entry name" value="HA2"/>
    <property type="match status" value="1"/>
</dbReference>
<dbReference type="AlphaFoldDB" id="A0A8S9ZUR2"/>
<comment type="caution">
    <text evidence="10">The sequence shown here is derived from an EMBL/GenBank/DDBJ whole genome shotgun (WGS) entry which is preliminary data.</text>
</comment>
<evidence type="ECO:0000256" key="3">
    <source>
        <dbReference type="ARBA" id="ARBA00022801"/>
    </source>
</evidence>
<evidence type="ECO:0000256" key="6">
    <source>
        <dbReference type="ARBA" id="ARBA00047984"/>
    </source>
</evidence>
<name>A0A8S9ZUR2_9BILA</name>
<evidence type="ECO:0000256" key="5">
    <source>
        <dbReference type="ARBA" id="ARBA00022840"/>
    </source>
</evidence>
<accession>A0A8S9ZUR2</accession>
<feature type="coiled-coil region" evidence="7">
    <location>
        <begin position="415"/>
        <end position="442"/>
    </location>
</feature>
<dbReference type="Pfam" id="PF00271">
    <property type="entry name" value="Helicase_C"/>
    <property type="match status" value="1"/>
</dbReference>
<dbReference type="GO" id="GO:0045943">
    <property type="term" value="P:positive regulation of transcription by RNA polymerase I"/>
    <property type="evidence" value="ECO:0007669"/>
    <property type="project" value="TreeGrafter"/>
</dbReference>
<evidence type="ECO:0000313" key="10">
    <source>
        <dbReference type="EMBL" id="KAF7637275.1"/>
    </source>
</evidence>
<dbReference type="InterPro" id="IPR007502">
    <property type="entry name" value="Helicase-assoc_dom"/>
</dbReference>
<dbReference type="Pfam" id="PF07717">
    <property type="entry name" value="OB_NTP_bind"/>
    <property type="match status" value="1"/>
</dbReference>
<dbReference type="GO" id="GO:0016787">
    <property type="term" value="F:hydrolase activity"/>
    <property type="evidence" value="ECO:0007669"/>
    <property type="project" value="UniProtKB-KW"/>
</dbReference>
<dbReference type="CDD" id="cd18791">
    <property type="entry name" value="SF2_C_RHA"/>
    <property type="match status" value="1"/>
</dbReference>
<dbReference type="InterPro" id="IPR001650">
    <property type="entry name" value="Helicase_C-like"/>
</dbReference>
<dbReference type="InterPro" id="IPR027417">
    <property type="entry name" value="P-loop_NTPase"/>
</dbReference>
<dbReference type="SMART" id="SM00490">
    <property type="entry name" value="HELICc"/>
    <property type="match status" value="1"/>
</dbReference>
<sequence length="679" mass="77699">MVAKPLDFNNENVSCEQNYNCYANLNECNGNLKHCPLPIDHFKKHIMEILGYLEETVIFIGETASGKSTRIPQFCHEIGHSDNGLIAVTQPRRVAAKTLAERVASEMGTDVGKLVGYKFRFDFNSCNDTCILYLTEGILLRESQYDVRLSKYSTIIVDEVHERTINMDILLYTLKQAQMIRRENNDPSLRIILMSATMDLQKLQEYFDKAEVYYVRGRQHIVKLFNAPSLSINENDYLFNAISAVLQLHLSEPTDTRIFFHFLSMHQFHLGKQTSNIFSIAPKGTRKVVFSTNIAETSITIPGICLVIDSGKIKRRIFSPQNHMDVLEVVNISKAQAVQRAGRAGREAPGKCYRLYSQQDLDEFESVPIPEILRSNISSALLCLIHIGLTHLGQIDKLIDRPSHEQLQSAIEELLALNAIELEQLENNLTNLTVNITDEGRRILEFPIEPVLAKILLAASTLNCLDEACTVVAFLSVENVFQNTNQDIFCRLDNGKYGQEDSSLVENSFNTNEGDHIRYVKIFRKYNSDKNIKKDKNFFIQNGILESSVENVIKIRKQLIKICQNKLRLDIRSCGNEFTYLRQAICKGLFQNVCIYDHSINNYVLLKDRKVVVRIHPSSCLKNQKMQAFVFSELIKTNEVYARDICPIQLDWTKEFTNMPTLKFNKKNISDKNLKKNKT</sequence>
<evidence type="ECO:0000256" key="7">
    <source>
        <dbReference type="SAM" id="Coils"/>
    </source>
</evidence>
<dbReference type="Pfam" id="PF21010">
    <property type="entry name" value="HA2_C"/>
    <property type="match status" value="1"/>
</dbReference>
<dbReference type="Proteomes" id="UP000605970">
    <property type="component" value="Unassembled WGS sequence"/>
</dbReference>
<dbReference type="PANTHER" id="PTHR18934">
    <property type="entry name" value="ATP-DEPENDENT RNA HELICASE"/>
    <property type="match status" value="1"/>
</dbReference>
<dbReference type="PROSITE" id="PS51194">
    <property type="entry name" value="HELICASE_CTER"/>
    <property type="match status" value="1"/>
</dbReference>
<keyword evidence="11" id="KW-1185">Reference proteome</keyword>
<dbReference type="OrthoDB" id="10253254at2759"/>
<gene>
    <name evidence="10" type="ORF">Mgra_00003241</name>
</gene>
<dbReference type="Pfam" id="PF00270">
    <property type="entry name" value="DEAD"/>
    <property type="match status" value="1"/>
</dbReference>
<comment type="catalytic activity">
    <reaction evidence="6">
        <text>ATP + H2O = ADP + phosphate + H(+)</text>
        <dbReference type="Rhea" id="RHEA:13065"/>
        <dbReference type="ChEBI" id="CHEBI:15377"/>
        <dbReference type="ChEBI" id="CHEBI:15378"/>
        <dbReference type="ChEBI" id="CHEBI:30616"/>
        <dbReference type="ChEBI" id="CHEBI:43474"/>
        <dbReference type="ChEBI" id="CHEBI:456216"/>
        <dbReference type="EC" id="3.6.4.13"/>
    </reaction>
</comment>
<keyword evidence="2" id="KW-0547">Nucleotide-binding</keyword>
<dbReference type="InterPro" id="IPR002464">
    <property type="entry name" value="DNA/RNA_helicase_DEAH_CS"/>
</dbReference>
<dbReference type="GO" id="GO:0003724">
    <property type="term" value="F:RNA helicase activity"/>
    <property type="evidence" value="ECO:0007669"/>
    <property type="project" value="UniProtKB-EC"/>
</dbReference>
<proteinExistence type="predicted"/>
<dbReference type="EC" id="3.6.4.13" evidence="1"/>
<dbReference type="EMBL" id="JABEBT010000021">
    <property type="protein sequence ID" value="KAF7637275.1"/>
    <property type="molecule type" value="Genomic_DNA"/>
</dbReference>
<dbReference type="Gene3D" id="1.20.120.1080">
    <property type="match status" value="1"/>
</dbReference>
<dbReference type="Gene3D" id="3.40.50.300">
    <property type="entry name" value="P-loop containing nucleotide triphosphate hydrolases"/>
    <property type="match status" value="2"/>
</dbReference>
<protein>
    <recommendedName>
        <fullName evidence="1">RNA helicase</fullName>
        <ecNumber evidence="1">3.6.4.13</ecNumber>
    </recommendedName>
</protein>
<evidence type="ECO:0000256" key="4">
    <source>
        <dbReference type="ARBA" id="ARBA00022806"/>
    </source>
</evidence>
<feature type="domain" description="Helicase ATP-binding" evidence="8">
    <location>
        <begin position="48"/>
        <end position="216"/>
    </location>
</feature>
<dbReference type="PROSITE" id="PS00690">
    <property type="entry name" value="DEAH_ATP_HELICASE"/>
    <property type="match status" value="1"/>
</dbReference>
<dbReference type="SUPFAM" id="SSF52540">
    <property type="entry name" value="P-loop containing nucleoside triphosphate hydrolases"/>
    <property type="match status" value="1"/>
</dbReference>